<dbReference type="OrthoDB" id="5244574at2"/>
<proteinExistence type="predicted"/>
<evidence type="ECO:0000256" key="1">
    <source>
        <dbReference type="SAM" id="MobiDB-lite"/>
    </source>
</evidence>
<dbReference type="Proteomes" id="UP000295244">
    <property type="component" value="Unassembled WGS sequence"/>
</dbReference>
<evidence type="ECO:0000313" key="2">
    <source>
        <dbReference type="EMBL" id="TCJ20276.1"/>
    </source>
</evidence>
<dbReference type="EMBL" id="SKBU01000004">
    <property type="protein sequence ID" value="TCJ20276.1"/>
    <property type="molecule type" value="Genomic_DNA"/>
</dbReference>
<organism evidence="2 3">
    <name type="scientific">Rubrobacter taiwanensis</name>
    <dbReference type="NCBI Taxonomy" id="185139"/>
    <lineage>
        <taxon>Bacteria</taxon>
        <taxon>Bacillati</taxon>
        <taxon>Actinomycetota</taxon>
        <taxon>Rubrobacteria</taxon>
        <taxon>Rubrobacterales</taxon>
        <taxon>Rubrobacteraceae</taxon>
        <taxon>Rubrobacter</taxon>
    </lineage>
</organism>
<dbReference type="AlphaFoldDB" id="A0A4R1BSL1"/>
<dbReference type="InterPro" id="IPR009409">
    <property type="entry name" value="DUF1059"/>
</dbReference>
<evidence type="ECO:0000313" key="3">
    <source>
        <dbReference type="Proteomes" id="UP000295244"/>
    </source>
</evidence>
<dbReference type="Pfam" id="PF06348">
    <property type="entry name" value="DUF1059"/>
    <property type="match status" value="1"/>
</dbReference>
<reference evidence="2 3" key="1">
    <citation type="submission" date="2019-03" db="EMBL/GenBank/DDBJ databases">
        <title>Whole genome sequence of a novel Rubrobacter taiwanensis strain, isolated from Yellowstone National Park.</title>
        <authorList>
            <person name="Freed S."/>
            <person name="Ramaley R.F."/>
            <person name="Kyndt J.A."/>
        </authorList>
    </citation>
    <scope>NUCLEOTIDE SEQUENCE [LARGE SCALE GENOMIC DNA]</scope>
    <source>
        <strain evidence="2 3">Yellowstone</strain>
    </source>
</reference>
<feature type="region of interest" description="Disordered" evidence="1">
    <location>
        <begin position="48"/>
        <end position="69"/>
    </location>
</feature>
<gene>
    <name evidence="2" type="ORF">E0L93_01825</name>
</gene>
<dbReference type="RefSeq" id="WP_132687688.1">
    <property type="nucleotide sequence ID" value="NZ_SKBU01000004.1"/>
</dbReference>
<sequence length="69" mass="7689">MRAMDCECGRHLEAPDDEALVEQARRHVDEDHPEMHLSDEEIRGLVSDRVYTQGDEGEGGLDKRAPSGA</sequence>
<protein>
    <submittedName>
        <fullName evidence="2">DUF1059 domain-containing protein</fullName>
    </submittedName>
</protein>
<comment type="caution">
    <text evidence="2">The sequence shown here is derived from an EMBL/GenBank/DDBJ whole genome shotgun (WGS) entry which is preliminary data.</text>
</comment>
<accession>A0A4R1BSL1</accession>
<feature type="compositionally biased region" description="Basic and acidic residues" evidence="1">
    <location>
        <begin position="60"/>
        <end position="69"/>
    </location>
</feature>
<name>A0A4R1BSL1_9ACTN</name>
<keyword evidence="3" id="KW-1185">Reference proteome</keyword>